<feature type="compositionally biased region" description="Polar residues" evidence="9">
    <location>
        <begin position="8"/>
        <end position="19"/>
    </location>
</feature>
<keyword evidence="7" id="KW-0833">Ubl conjugation pathway</keyword>
<feature type="compositionally biased region" description="Basic residues" evidence="9">
    <location>
        <begin position="33"/>
        <end position="59"/>
    </location>
</feature>
<organism evidence="11 12">
    <name type="scientific">Setomelanomma holmii</name>
    <dbReference type="NCBI Taxonomy" id="210430"/>
    <lineage>
        <taxon>Eukaryota</taxon>
        <taxon>Fungi</taxon>
        <taxon>Dikarya</taxon>
        <taxon>Ascomycota</taxon>
        <taxon>Pezizomycotina</taxon>
        <taxon>Dothideomycetes</taxon>
        <taxon>Pleosporomycetidae</taxon>
        <taxon>Pleosporales</taxon>
        <taxon>Pleosporineae</taxon>
        <taxon>Phaeosphaeriaceae</taxon>
        <taxon>Setomelanomma</taxon>
    </lineage>
</organism>
<reference evidence="11" key="1">
    <citation type="journal article" date="2020" name="Stud. Mycol.">
        <title>101 Dothideomycetes genomes: a test case for predicting lifestyles and emergence of pathogens.</title>
        <authorList>
            <person name="Haridas S."/>
            <person name="Albert R."/>
            <person name="Binder M."/>
            <person name="Bloem J."/>
            <person name="Labutti K."/>
            <person name="Salamov A."/>
            <person name="Andreopoulos B."/>
            <person name="Baker S."/>
            <person name="Barry K."/>
            <person name="Bills G."/>
            <person name="Bluhm B."/>
            <person name="Cannon C."/>
            <person name="Castanera R."/>
            <person name="Culley D."/>
            <person name="Daum C."/>
            <person name="Ezra D."/>
            <person name="Gonzalez J."/>
            <person name="Henrissat B."/>
            <person name="Kuo A."/>
            <person name="Liang C."/>
            <person name="Lipzen A."/>
            <person name="Lutzoni F."/>
            <person name="Magnuson J."/>
            <person name="Mondo S."/>
            <person name="Nolan M."/>
            <person name="Ohm R."/>
            <person name="Pangilinan J."/>
            <person name="Park H.-J."/>
            <person name="Ramirez L."/>
            <person name="Alfaro M."/>
            <person name="Sun H."/>
            <person name="Tritt A."/>
            <person name="Yoshinaga Y."/>
            <person name="Zwiers L.-H."/>
            <person name="Turgeon B."/>
            <person name="Goodwin S."/>
            <person name="Spatafora J."/>
            <person name="Crous P."/>
            <person name="Grigoriev I."/>
        </authorList>
    </citation>
    <scope>NUCLEOTIDE SEQUENCE</scope>
    <source>
        <strain evidence="11">CBS 110217</strain>
    </source>
</reference>
<evidence type="ECO:0000259" key="10">
    <source>
        <dbReference type="PROSITE" id="PS51873"/>
    </source>
</evidence>
<keyword evidence="12" id="KW-1185">Reference proteome</keyword>
<evidence type="ECO:0000256" key="6">
    <source>
        <dbReference type="ARBA" id="ARBA00022771"/>
    </source>
</evidence>
<dbReference type="InterPro" id="IPR044066">
    <property type="entry name" value="TRIAD_supradom"/>
</dbReference>
<dbReference type="Pfam" id="PF01485">
    <property type="entry name" value="IBR"/>
    <property type="match status" value="1"/>
</dbReference>
<comment type="caution">
    <text evidence="11">The sequence shown here is derived from an EMBL/GenBank/DDBJ whole genome shotgun (WGS) entry which is preliminary data.</text>
</comment>
<comment type="catalytic activity">
    <reaction evidence="1">
        <text>[E2 ubiquitin-conjugating enzyme]-S-ubiquitinyl-L-cysteine + [acceptor protein]-L-lysine = [E2 ubiquitin-conjugating enzyme]-L-cysteine + [acceptor protein]-N(6)-ubiquitinyl-L-lysine.</text>
        <dbReference type="EC" id="2.3.2.31"/>
    </reaction>
</comment>
<keyword evidence="8" id="KW-0862">Zinc</keyword>
<evidence type="ECO:0000256" key="2">
    <source>
        <dbReference type="ARBA" id="ARBA00012251"/>
    </source>
</evidence>
<keyword evidence="5" id="KW-0677">Repeat</keyword>
<proteinExistence type="predicted"/>
<dbReference type="SUPFAM" id="SSF57850">
    <property type="entry name" value="RING/U-box"/>
    <property type="match status" value="2"/>
</dbReference>
<evidence type="ECO:0000256" key="4">
    <source>
        <dbReference type="ARBA" id="ARBA00022723"/>
    </source>
</evidence>
<dbReference type="CDD" id="cd20335">
    <property type="entry name" value="BRcat_RBR"/>
    <property type="match status" value="1"/>
</dbReference>
<dbReference type="EC" id="2.3.2.31" evidence="2"/>
<evidence type="ECO:0000256" key="8">
    <source>
        <dbReference type="ARBA" id="ARBA00022833"/>
    </source>
</evidence>
<dbReference type="InterPro" id="IPR002867">
    <property type="entry name" value="IBR_dom"/>
</dbReference>
<keyword evidence="4" id="KW-0479">Metal-binding</keyword>
<feature type="region of interest" description="Disordered" evidence="9">
    <location>
        <begin position="1"/>
        <end position="63"/>
    </location>
</feature>
<protein>
    <recommendedName>
        <fullName evidence="2">RBR-type E3 ubiquitin transferase</fullName>
        <ecNumber evidence="2">2.3.2.31</ecNumber>
    </recommendedName>
</protein>
<feature type="domain" description="RING-type" evidence="10">
    <location>
        <begin position="63"/>
        <end position="319"/>
    </location>
</feature>
<dbReference type="OrthoDB" id="1431934at2759"/>
<evidence type="ECO:0000256" key="3">
    <source>
        <dbReference type="ARBA" id="ARBA00022679"/>
    </source>
</evidence>
<evidence type="ECO:0000256" key="7">
    <source>
        <dbReference type="ARBA" id="ARBA00022786"/>
    </source>
</evidence>
<evidence type="ECO:0000256" key="9">
    <source>
        <dbReference type="SAM" id="MobiDB-lite"/>
    </source>
</evidence>
<dbReference type="GO" id="GO:0008270">
    <property type="term" value="F:zinc ion binding"/>
    <property type="evidence" value="ECO:0007669"/>
    <property type="project" value="UniProtKB-KW"/>
</dbReference>
<evidence type="ECO:0000313" key="11">
    <source>
        <dbReference type="EMBL" id="KAF2033957.1"/>
    </source>
</evidence>
<dbReference type="Proteomes" id="UP000799777">
    <property type="component" value="Unassembled WGS sequence"/>
</dbReference>
<sequence>MPLPGPVPTNTRVLRSQTAAAAASPSKITKPMAKPRRRRADPWQPKRKPNANPTPRRRAPPPTHYTCRICIEEQTTNQFPRWATPKRGRRYGPFDVPHTCAAHLARSPSKKHVDPVCNTCIGKSLSARLDQLGARQVGVGCSIEANCQTPWSWEYIMKYIPTGEPLEKFNMEMFDVWKQDSPQLITCISPGCDTIGLPDVTAAGYPQISCNSCSVRQCAQCLIPWHNELTCAEYKSRQIDEQMSDPEKDTLKLMQTKDGKRCPNCLLVIEKDGGCDSMYCLGCRKYFNWQAAAPAVLGAKKPEPWIQNNLWFNPGSAVCEMDAMQNATATPVVPAAT</sequence>
<name>A0A9P4HH70_9PLEO</name>
<dbReference type="GO" id="GO:0016567">
    <property type="term" value="P:protein ubiquitination"/>
    <property type="evidence" value="ECO:0007669"/>
    <property type="project" value="InterPro"/>
</dbReference>
<dbReference type="Gene3D" id="1.20.120.1750">
    <property type="match status" value="1"/>
</dbReference>
<dbReference type="CDD" id="cd20336">
    <property type="entry name" value="Rcat_RBR"/>
    <property type="match status" value="1"/>
</dbReference>
<evidence type="ECO:0000256" key="5">
    <source>
        <dbReference type="ARBA" id="ARBA00022737"/>
    </source>
</evidence>
<keyword evidence="6" id="KW-0863">Zinc-finger</keyword>
<dbReference type="PANTHER" id="PTHR11685">
    <property type="entry name" value="RBR FAMILY RING FINGER AND IBR DOMAIN-CONTAINING"/>
    <property type="match status" value="1"/>
</dbReference>
<evidence type="ECO:0000313" key="12">
    <source>
        <dbReference type="Proteomes" id="UP000799777"/>
    </source>
</evidence>
<dbReference type="AlphaFoldDB" id="A0A9P4HH70"/>
<keyword evidence="3" id="KW-0808">Transferase</keyword>
<gene>
    <name evidence="11" type="ORF">EK21DRAFT_57213</name>
</gene>
<dbReference type="EMBL" id="ML978163">
    <property type="protein sequence ID" value="KAF2033957.1"/>
    <property type="molecule type" value="Genomic_DNA"/>
</dbReference>
<evidence type="ECO:0000256" key="1">
    <source>
        <dbReference type="ARBA" id="ARBA00001798"/>
    </source>
</evidence>
<dbReference type="GO" id="GO:0061630">
    <property type="term" value="F:ubiquitin protein ligase activity"/>
    <property type="evidence" value="ECO:0007669"/>
    <property type="project" value="UniProtKB-EC"/>
</dbReference>
<dbReference type="PROSITE" id="PS51873">
    <property type="entry name" value="TRIAD"/>
    <property type="match status" value="1"/>
</dbReference>
<dbReference type="InterPro" id="IPR031127">
    <property type="entry name" value="E3_UB_ligase_RBR"/>
</dbReference>
<accession>A0A9P4HH70</accession>